<evidence type="ECO:0000313" key="2">
    <source>
        <dbReference type="Proteomes" id="UP001289645"/>
    </source>
</evidence>
<reference evidence="1 2" key="1">
    <citation type="journal article" date="2021" name="Chemosphere">
        <title>Bioballs carrying a syntrophic Rhodococcus and Mycolicibacterium consortium for simultaneous sorption and biodegradation of fuel oil in contaminated freshwater.</title>
        <authorList>
            <person name="Naloka K."/>
            <person name="Polrit D."/>
            <person name="Muangchinda C."/>
            <person name="Thoetkiattikul H."/>
            <person name="Pinyakong O."/>
        </authorList>
    </citation>
    <scope>NUCLEOTIDE SEQUENCE [LARGE SCALE GENOMIC DNA]</scope>
    <source>
        <strain evidence="1 2">J101</strain>
    </source>
</reference>
<proteinExistence type="predicted"/>
<sequence length="181" mass="19419">MARAERDARIGGTPLTEPAGADHTLVKIGVTCERGAYAVLMVIDGSGRLHGLQFAPPGAAEPMQPWEAPPYVDPAALTEHEVTVGEPPWATPGTLSLPQPPRPGPAVVLIAGSGPSDRDVTMGRNKIFRDLAWGLASRGIAVLRFDKVTYVHRDTIDVRAFTAFDEFVRPGVAAVRLLREH</sequence>
<dbReference type="Proteomes" id="UP001289645">
    <property type="component" value="Unassembled WGS sequence"/>
</dbReference>
<organism evidence="1 2">
    <name type="scientific">Mycolicibacterium parafortuitum</name>
    <name type="common">Mycobacterium parafortuitum</name>
    <dbReference type="NCBI Taxonomy" id="39692"/>
    <lineage>
        <taxon>Bacteria</taxon>
        <taxon>Bacillati</taxon>
        <taxon>Actinomycetota</taxon>
        <taxon>Actinomycetes</taxon>
        <taxon>Mycobacteriales</taxon>
        <taxon>Mycobacteriaceae</taxon>
        <taxon>Mycolicibacterium</taxon>
    </lineage>
</organism>
<evidence type="ECO:0000313" key="1">
    <source>
        <dbReference type="EMBL" id="MDZ5087953.1"/>
    </source>
</evidence>
<name>A0ACC6MLZ1_MYCPF</name>
<gene>
    <name evidence="1" type="ORF">OHX15_21385</name>
</gene>
<accession>A0ACC6MLZ1</accession>
<keyword evidence="2" id="KW-1185">Reference proteome</keyword>
<dbReference type="EMBL" id="JAOXLN010000025">
    <property type="protein sequence ID" value="MDZ5087953.1"/>
    <property type="molecule type" value="Genomic_DNA"/>
</dbReference>
<comment type="caution">
    <text evidence="1">The sequence shown here is derived from an EMBL/GenBank/DDBJ whole genome shotgun (WGS) entry which is preliminary data.</text>
</comment>
<protein>
    <submittedName>
        <fullName evidence="1">Uncharacterized protein</fullName>
    </submittedName>
</protein>